<evidence type="ECO:0000313" key="5">
    <source>
        <dbReference type="Proteomes" id="UP000253606"/>
    </source>
</evidence>
<organism evidence="4 5">
    <name type="scientific">Acidisarcina polymorpha</name>
    <dbReference type="NCBI Taxonomy" id="2211140"/>
    <lineage>
        <taxon>Bacteria</taxon>
        <taxon>Pseudomonadati</taxon>
        <taxon>Acidobacteriota</taxon>
        <taxon>Terriglobia</taxon>
        <taxon>Terriglobales</taxon>
        <taxon>Acidobacteriaceae</taxon>
        <taxon>Acidisarcina</taxon>
    </lineage>
</organism>
<feature type="domain" description="Bacterial sugar transferase" evidence="3">
    <location>
        <begin position="112"/>
        <end position="199"/>
    </location>
</feature>
<dbReference type="InterPro" id="IPR004629">
    <property type="entry name" value="WecG_TagA_CpsF"/>
</dbReference>
<protein>
    <submittedName>
        <fullName evidence="4">N-acetylmannosaminyltransferase</fullName>
    </submittedName>
</protein>
<dbReference type="EMBL" id="CP030840">
    <property type="protein sequence ID" value="AXC10133.1"/>
    <property type="molecule type" value="Genomic_DNA"/>
</dbReference>
<dbReference type="KEGG" id="abas:ACPOL_0772"/>
<dbReference type="Proteomes" id="UP000253606">
    <property type="component" value="Chromosome"/>
</dbReference>
<sequence length="456" mass="51022">MPAIKTDPEQDLRNKAVLIEEMERQFSPSGLRQRRFRRSQSLFWLAWVNILNGGKRSFDFAISSMLLLACSPLFVSLYCFNLLRRGGVVRSPRLGRWGAVFQEYSFSVGVLRQLPTLVNVWKGDMSLVGPRPVAPTDVSSAERLAWKRLNTRPGFLCLWWIRSRANIAYGSEVDADAEYVDSQSFLGDLGIALRAIPAALYGQGVTLAPDRVDLLGITIHNVTMDEAIEEIVIRARGSVCSQVCFVNADCANIAWDDAEYGAVLKKSDLVLADGIGMKLAGKLLNRNIRQNVNGTDLLPRLCEVLRAEQLGVYLLGGRPGIAADVAQWMATNYPGLSVSGHHHGYFLAQEMPEILAEVRRSGAKILLVAFGVPRQELWISRHLEETGAVVSMGVGGLFDFYSGRVPRAAAWIREIGMEWCYRFVQEPRRMWRRYFVGNVVFLARVVRERCETGNLP</sequence>
<keyword evidence="2 4" id="KW-0808">Transferase</keyword>
<name>A0A2Z5FTI1_9BACT</name>
<dbReference type="OrthoDB" id="9771846at2"/>
<dbReference type="InterPro" id="IPR003362">
    <property type="entry name" value="Bact_transf"/>
</dbReference>
<dbReference type="CDD" id="cd06533">
    <property type="entry name" value="Glyco_transf_WecG_TagA"/>
    <property type="match status" value="1"/>
</dbReference>
<gene>
    <name evidence="4" type="ORF">ACPOL_0772</name>
</gene>
<evidence type="ECO:0000313" key="4">
    <source>
        <dbReference type="EMBL" id="AXC10133.1"/>
    </source>
</evidence>
<evidence type="ECO:0000259" key="3">
    <source>
        <dbReference type="Pfam" id="PF02397"/>
    </source>
</evidence>
<dbReference type="RefSeq" id="WP_114205831.1">
    <property type="nucleotide sequence ID" value="NZ_CP030840.1"/>
</dbReference>
<dbReference type="PANTHER" id="PTHR34136:SF1">
    <property type="entry name" value="UDP-N-ACETYL-D-MANNOSAMINURONIC ACID TRANSFERASE"/>
    <property type="match status" value="1"/>
</dbReference>
<dbReference type="GO" id="GO:0016758">
    <property type="term" value="F:hexosyltransferase activity"/>
    <property type="evidence" value="ECO:0007669"/>
    <property type="project" value="TreeGrafter"/>
</dbReference>
<dbReference type="PANTHER" id="PTHR34136">
    <property type="match status" value="1"/>
</dbReference>
<keyword evidence="1" id="KW-0328">Glycosyltransferase</keyword>
<proteinExistence type="predicted"/>
<keyword evidence="5" id="KW-1185">Reference proteome</keyword>
<dbReference type="AlphaFoldDB" id="A0A2Z5FTI1"/>
<accession>A0A2Z5FTI1</accession>
<dbReference type="Pfam" id="PF03808">
    <property type="entry name" value="Glyco_tran_WecG"/>
    <property type="match status" value="1"/>
</dbReference>
<evidence type="ECO:0000256" key="2">
    <source>
        <dbReference type="ARBA" id="ARBA00022679"/>
    </source>
</evidence>
<dbReference type="NCBIfam" id="TIGR00696">
    <property type="entry name" value="wecG_tagA_cpsF"/>
    <property type="match status" value="1"/>
</dbReference>
<reference evidence="4 5" key="1">
    <citation type="journal article" date="2018" name="Front. Microbiol.">
        <title>Hydrolytic Capabilities as a Key to Environmental Success: Chitinolytic and Cellulolytic Acidobacteria From Acidic Sub-arctic Soils and Boreal Peatlands.</title>
        <authorList>
            <person name="Belova S.E."/>
            <person name="Ravin N.V."/>
            <person name="Pankratov T.A."/>
            <person name="Rakitin A.L."/>
            <person name="Ivanova A.A."/>
            <person name="Beletsky A.V."/>
            <person name="Mardanov A.V."/>
            <person name="Sinninghe Damste J.S."/>
            <person name="Dedysh S.N."/>
        </authorList>
    </citation>
    <scope>NUCLEOTIDE SEQUENCE [LARGE SCALE GENOMIC DNA]</scope>
    <source>
        <strain evidence="4 5">SBC82</strain>
    </source>
</reference>
<dbReference type="Pfam" id="PF02397">
    <property type="entry name" value="Bac_transf"/>
    <property type="match status" value="1"/>
</dbReference>
<evidence type="ECO:0000256" key="1">
    <source>
        <dbReference type="ARBA" id="ARBA00022676"/>
    </source>
</evidence>